<dbReference type="Pfam" id="PF14437">
    <property type="entry name" value="MafB19-deam"/>
    <property type="match status" value="1"/>
</dbReference>
<proteinExistence type="inferred from homology"/>
<dbReference type="SUPFAM" id="SSF53927">
    <property type="entry name" value="Cytidine deaminase-like"/>
    <property type="match status" value="1"/>
</dbReference>
<keyword evidence="11" id="KW-1185">Reference proteome</keyword>
<feature type="active site" description="Proton donor" evidence="8">
    <location>
        <position position="80"/>
    </location>
</feature>
<keyword evidence="3 8" id="KW-0819">tRNA processing</keyword>
<dbReference type="InterPro" id="IPR058535">
    <property type="entry name" value="MafB19-deam"/>
</dbReference>
<evidence type="ECO:0000313" key="11">
    <source>
        <dbReference type="Proteomes" id="UP001597044"/>
    </source>
</evidence>
<feature type="binding site" evidence="8">
    <location>
        <position position="108"/>
    </location>
    <ligand>
        <name>Zn(2+)</name>
        <dbReference type="ChEBI" id="CHEBI:29105"/>
        <note>catalytic</note>
    </ligand>
</feature>
<evidence type="ECO:0000256" key="1">
    <source>
        <dbReference type="ARBA" id="ARBA00010669"/>
    </source>
</evidence>
<dbReference type="Gene3D" id="3.40.140.10">
    <property type="entry name" value="Cytidine Deaminase, domain 2"/>
    <property type="match status" value="1"/>
</dbReference>
<dbReference type="EC" id="3.5.4.33" evidence="8"/>
<comment type="similarity">
    <text evidence="1">Belongs to the cytidine and deoxycytidylate deaminase family. ADAT2 subfamily.</text>
</comment>
<accession>A0ABW3HH54</accession>
<sequence>MRMALAQAEEAAGLGEVPVGAVLVFATSKAEAQVSEAEFAETTAISEASQISDEAEWAARVIARGHNCPIKSHDPTAHAEIEAIRQAARETSNYRLDGATLYVTLEPCTMCVGAMVHARVRRVVFAASEPKAGALKSARALMDAEQSGYFNHRFEWQGGVLENEASTMLSAFFKQRRLKL</sequence>
<evidence type="ECO:0000256" key="7">
    <source>
        <dbReference type="ARBA" id="ARBA00048045"/>
    </source>
</evidence>
<comment type="cofactor">
    <cofactor evidence="8">
        <name>Zn(2+)</name>
        <dbReference type="ChEBI" id="CHEBI:29105"/>
    </cofactor>
    <text evidence="8">Binds 1 zinc ion per subunit.</text>
</comment>
<evidence type="ECO:0000259" key="9">
    <source>
        <dbReference type="PROSITE" id="PS51747"/>
    </source>
</evidence>
<dbReference type="PANTHER" id="PTHR11079:SF202">
    <property type="entry name" value="TRNA-SPECIFIC ADENOSINE DEAMINASE"/>
    <property type="match status" value="1"/>
</dbReference>
<comment type="caution">
    <text evidence="10">The sequence shown here is derived from an EMBL/GenBank/DDBJ whole genome shotgun (WGS) entry which is preliminary data.</text>
</comment>
<dbReference type="PROSITE" id="PS51747">
    <property type="entry name" value="CYT_DCMP_DEAMINASES_2"/>
    <property type="match status" value="1"/>
</dbReference>
<comment type="catalytic activity">
    <reaction evidence="7 8">
        <text>adenosine(34) in tRNA + H2O + H(+) = inosine(34) in tRNA + NH4(+)</text>
        <dbReference type="Rhea" id="RHEA:43168"/>
        <dbReference type="Rhea" id="RHEA-COMP:10373"/>
        <dbReference type="Rhea" id="RHEA-COMP:10374"/>
        <dbReference type="ChEBI" id="CHEBI:15377"/>
        <dbReference type="ChEBI" id="CHEBI:15378"/>
        <dbReference type="ChEBI" id="CHEBI:28938"/>
        <dbReference type="ChEBI" id="CHEBI:74411"/>
        <dbReference type="ChEBI" id="CHEBI:82852"/>
        <dbReference type="EC" id="3.5.4.33"/>
    </reaction>
</comment>
<evidence type="ECO:0000256" key="3">
    <source>
        <dbReference type="ARBA" id="ARBA00022694"/>
    </source>
</evidence>
<dbReference type="CDD" id="cd01285">
    <property type="entry name" value="nucleoside_deaminase"/>
    <property type="match status" value="1"/>
</dbReference>
<organism evidence="10 11">
    <name type="scientific">Paraperlucidibaca wandonensis</name>
    <dbReference type="NCBI Taxonomy" id="1268273"/>
    <lineage>
        <taxon>Bacteria</taxon>
        <taxon>Pseudomonadati</taxon>
        <taxon>Pseudomonadota</taxon>
        <taxon>Gammaproteobacteria</taxon>
        <taxon>Moraxellales</taxon>
        <taxon>Moraxellaceae</taxon>
        <taxon>Paraperlucidibaca</taxon>
    </lineage>
</organism>
<feature type="binding site" evidence="8">
    <location>
        <position position="111"/>
    </location>
    <ligand>
        <name>Zn(2+)</name>
        <dbReference type="ChEBI" id="CHEBI:29105"/>
        <note>catalytic</note>
    </ligand>
</feature>
<dbReference type="EMBL" id="JBHTIT010000001">
    <property type="protein sequence ID" value="MFD0950050.1"/>
    <property type="molecule type" value="Genomic_DNA"/>
</dbReference>
<evidence type="ECO:0000256" key="5">
    <source>
        <dbReference type="ARBA" id="ARBA00022801"/>
    </source>
</evidence>
<feature type="binding site" evidence="8">
    <location>
        <position position="78"/>
    </location>
    <ligand>
        <name>Zn(2+)</name>
        <dbReference type="ChEBI" id="CHEBI:29105"/>
        <note>catalytic</note>
    </ligand>
</feature>
<keyword evidence="5 8" id="KW-0378">Hydrolase</keyword>
<gene>
    <name evidence="8" type="primary">tadA</name>
    <name evidence="10" type="ORF">ACFQ0F_06555</name>
</gene>
<feature type="domain" description="CMP/dCMP-type deaminase" evidence="9">
    <location>
        <begin position="1"/>
        <end position="138"/>
    </location>
</feature>
<evidence type="ECO:0000256" key="6">
    <source>
        <dbReference type="ARBA" id="ARBA00022833"/>
    </source>
</evidence>
<keyword evidence="4 8" id="KW-0479">Metal-binding</keyword>
<evidence type="ECO:0000256" key="4">
    <source>
        <dbReference type="ARBA" id="ARBA00022723"/>
    </source>
</evidence>
<evidence type="ECO:0000256" key="2">
    <source>
        <dbReference type="ARBA" id="ARBA00011738"/>
    </source>
</evidence>
<comment type="function">
    <text evidence="8">Catalyzes the deamination of adenosine to inosine at the wobble position 34 of tRNA(Arg2).</text>
</comment>
<evidence type="ECO:0000256" key="8">
    <source>
        <dbReference type="HAMAP-Rule" id="MF_00972"/>
    </source>
</evidence>
<dbReference type="HAMAP" id="MF_00972">
    <property type="entry name" value="tRNA_aden_deaminase"/>
    <property type="match status" value="1"/>
</dbReference>
<dbReference type="InterPro" id="IPR016193">
    <property type="entry name" value="Cytidine_deaminase-like"/>
</dbReference>
<dbReference type="Proteomes" id="UP001597044">
    <property type="component" value="Unassembled WGS sequence"/>
</dbReference>
<comment type="subunit">
    <text evidence="2 8">Homodimer.</text>
</comment>
<dbReference type="RefSeq" id="WP_379072125.1">
    <property type="nucleotide sequence ID" value="NZ_JBHTIT010000001.1"/>
</dbReference>
<name>A0ABW3HH54_9GAMM</name>
<protein>
    <recommendedName>
        <fullName evidence="8">tRNA-specific adenosine deaminase</fullName>
        <ecNumber evidence="8">3.5.4.33</ecNumber>
    </recommendedName>
</protein>
<evidence type="ECO:0000313" key="10">
    <source>
        <dbReference type="EMBL" id="MFD0950050.1"/>
    </source>
</evidence>
<dbReference type="InterPro" id="IPR028883">
    <property type="entry name" value="tRNA_aden_deaminase"/>
</dbReference>
<dbReference type="PROSITE" id="PS00903">
    <property type="entry name" value="CYT_DCMP_DEAMINASES_1"/>
    <property type="match status" value="1"/>
</dbReference>
<dbReference type="InterPro" id="IPR016192">
    <property type="entry name" value="APOBEC/CMP_deaminase_Zn-bd"/>
</dbReference>
<dbReference type="PANTHER" id="PTHR11079">
    <property type="entry name" value="CYTOSINE DEAMINASE FAMILY MEMBER"/>
    <property type="match status" value="1"/>
</dbReference>
<dbReference type="GO" id="GO:0052717">
    <property type="term" value="F:tRNA-specific adenosine-34 deaminase activity"/>
    <property type="evidence" value="ECO:0007669"/>
    <property type="project" value="UniProtKB-EC"/>
</dbReference>
<keyword evidence="6 8" id="KW-0862">Zinc</keyword>
<dbReference type="InterPro" id="IPR002125">
    <property type="entry name" value="CMP_dCMP_dom"/>
</dbReference>
<reference evidence="11" key="1">
    <citation type="journal article" date="2019" name="Int. J. Syst. Evol. Microbiol.">
        <title>The Global Catalogue of Microorganisms (GCM) 10K type strain sequencing project: providing services to taxonomists for standard genome sequencing and annotation.</title>
        <authorList>
            <consortium name="The Broad Institute Genomics Platform"/>
            <consortium name="The Broad Institute Genome Sequencing Center for Infectious Disease"/>
            <person name="Wu L."/>
            <person name="Ma J."/>
        </authorList>
    </citation>
    <scope>NUCLEOTIDE SEQUENCE [LARGE SCALE GENOMIC DNA]</scope>
    <source>
        <strain evidence="11">CCUG 63419</strain>
    </source>
</reference>